<sequence>MKQHLALFFLILSPSVYSQIPLYNGNDQIQASIKSVSFQIPVEYGIFLVSAADGLSFDIHVKGNLQEFNKELPRVLHNALNKSDKVTFDIQLASLTIDNTNALFNARVRIKVWSRGFIDTKIAQDTGNMSIVLEPRINANQIILFLRPETMILTEFGSLTESKIKREIESLTFDPITLPEDITELGIQLTKAKFTENEQILFCELGGNLTIDSIEQLKSLLNSLKDE</sequence>
<protein>
    <submittedName>
        <fullName evidence="1">Uncharacterized protein</fullName>
    </submittedName>
</protein>
<name>A0ABT8L0W0_9BACT</name>
<gene>
    <name evidence="1" type="ORF">QQ020_00375</name>
</gene>
<comment type="caution">
    <text evidence="1">The sequence shown here is derived from an EMBL/GenBank/DDBJ whole genome shotgun (WGS) entry which is preliminary data.</text>
</comment>
<proteinExistence type="predicted"/>
<accession>A0ABT8L0W0</accession>
<dbReference type="EMBL" id="JAUJEB010000001">
    <property type="protein sequence ID" value="MDN5210470.1"/>
    <property type="molecule type" value="Genomic_DNA"/>
</dbReference>
<organism evidence="1 2">
    <name type="scientific">Agaribacillus aureus</name>
    <dbReference type="NCBI Taxonomy" id="3051825"/>
    <lineage>
        <taxon>Bacteria</taxon>
        <taxon>Pseudomonadati</taxon>
        <taxon>Bacteroidota</taxon>
        <taxon>Cytophagia</taxon>
        <taxon>Cytophagales</taxon>
        <taxon>Splendidivirgaceae</taxon>
        <taxon>Agaribacillus</taxon>
    </lineage>
</organism>
<reference evidence="1" key="1">
    <citation type="submission" date="2023-06" db="EMBL/GenBank/DDBJ databases">
        <title>Genomic of Agaribacillus aureum.</title>
        <authorList>
            <person name="Wang G."/>
        </authorList>
    </citation>
    <scope>NUCLEOTIDE SEQUENCE</scope>
    <source>
        <strain evidence="1">BMA12</strain>
    </source>
</reference>
<evidence type="ECO:0000313" key="1">
    <source>
        <dbReference type="EMBL" id="MDN5210470.1"/>
    </source>
</evidence>
<dbReference type="RefSeq" id="WP_346755814.1">
    <property type="nucleotide sequence ID" value="NZ_JAUJEB010000001.1"/>
</dbReference>
<dbReference type="Proteomes" id="UP001172083">
    <property type="component" value="Unassembled WGS sequence"/>
</dbReference>
<keyword evidence="2" id="KW-1185">Reference proteome</keyword>
<evidence type="ECO:0000313" key="2">
    <source>
        <dbReference type="Proteomes" id="UP001172083"/>
    </source>
</evidence>